<gene>
    <name evidence="1" type="ORF">VP01_61g16</name>
</gene>
<dbReference type="STRING" id="27349.A0A0L6UGS3"/>
<dbReference type="VEuPathDB" id="FungiDB:VP01_61g16"/>
<evidence type="ECO:0000313" key="2">
    <source>
        <dbReference type="Proteomes" id="UP000037035"/>
    </source>
</evidence>
<dbReference type="AlphaFoldDB" id="A0A0L6UGS3"/>
<organism evidence="1 2">
    <name type="scientific">Puccinia sorghi</name>
    <dbReference type="NCBI Taxonomy" id="27349"/>
    <lineage>
        <taxon>Eukaryota</taxon>
        <taxon>Fungi</taxon>
        <taxon>Dikarya</taxon>
        <taxon>Basidiomycota</taxon>
        <taxon>Pucciniomycotina</taxon>
        <taxon>Pucciniomycetes</taxon>
        <taxon>Pucciniales</taxon>
        <taxon>Pucciniaceae</taxon>
        <taxon>Puccinia</taxon>
    </lineage>
</organism>
<name>A0A0L6UGS3_9BASI</name>
<dbReference type="PANTHER" id="PTHR33324:SF2">
    <property type="entry name" value="MYB_SANT-LIKE DNA-BINDING DOMAIN-CONTAINING PROTEIN"/>
    <property type="match status" value="1"/>
</dbReference>
<dbReference type="EMBL" id="LAVV01011497">
    <property type="protein sequence ID" value="KNZ47728.1"/>
    <property type="molecule type" value="Genomic_DNA"/>
</dbReference>
<comment type="caution">
    <text evidence="1">The sequence shown here is derived from an EMBL/GenBank/DDBJ whole genome shotgun (WGS) entry which is preliminary data.</text>
</comment>
<sequence length="209" mass="23301">MTDWKDVMKLVSGIQILFNWLAFKENYSCWHGDTKTGATKSGLEKEILLKMAGAGITHRDKKGIKTKLQDLQHSYSKASNFLWSTGSGLVEEDIDHRVNTLPSVSLSLLSKSNVVLILMRQEKNLPRDDTKEQPTTGLISCPLPENTSLAWTKGTKRKPSAESKKLISSNPIVIDANLTPQLLGEPIGLKFMCDAYKQCEKCQNFSSML</sequence>
<proteinExistence type="predicted"/>
<dbReference type="Proteomes" id="UP000037035">
    <property type="component" value="Unassembled WGS sequence"/>
</dbReference>
<reference evidence="1 2" key="1">
    <citation type="submission" date="2015-08" db="EMBL/GenBank/DDBJ databases">
        <title>Next Generation Sequencing and Analysis of the Genome of Puccinia sorghi L Schw, the Causal Agent of Maize Common Rust.</title>
        <authorList>
            <person name="Rochi L."/>
            <person name="Burguener G."/>
            <person name="Darino M."/>
            <person name="Turjanski A."/>
            <person name="Kreff E."/>
            <person name="Dieguez M.J."/>
            <person name="Sacco F."/>
        </authorList>
    </citation>
    <scope>NUCLEOTIDE SEQUENCE [LARGE SCALE GENOMIC DNA]</scope>
    <source>
        <strain evidence="1 2">RO10H11247</strain>
    </source>
</reference>
<accession>A0A0L6UGS3</accession>
<keyword evidence="2" id="KW-1185">Reference proteome</keyword>
<dbReference type="PANTHER" id="PTHR33324">
    <property type="entry name" value="EXPRESSED PROTEIN"/>
    <property type="match status" value="1"/>
</dbReference>
<dbReference type="OrthoDB" id="2157595at2759"/>
<evidence type="ECO:0000313" key="1">
    <source>
        <dbReference type="EMBL" id="KNZ47728.1"/>
    </source>
</evidence>
<protein>
    <submittedName>
        <fullName evidence="1">Uncharacterized protein</fullName>
    </submittedName>
</protein>